<dbReference type="PANTHER" id="PTHR33434:SF3">
    <property type="entry name" value="DEGV DOMAIN-CONTAINING PROTEIN YITS"/>
    <property type="match status" value="1"/>
</dbReference>
<dbReference type="Pfam" id="PF02645">
    <property type="entry name" value="DegV"/>
    <property type="match status" value="1"/>
</dbReference>
<dbReference type="InterPro" id="IPR050270">
    <property type="entry name" value="DegV_domain_contain"/>
</dbReference>
<organism evidence="3 4">
    <name type="scientific">Ureibacillus sinduriensis BLB-1 = JCM 15800</name>
    <dbReference type="NCBI Taxonomy" id="1384057"/>
    <lineage>
        <taxon>Bacteria</taxon>
        <taxon>Bacillati</taxon>
        <taxon>Bacillota</taxon>
        <taxon>Bacilli</taxon>
        <taxon>Bacillales</taxon>
        <taxon>Caryophanaceae</taxon>
        <taxon>Ureibacillus</taxon>
    </lineage>
</organism>
<dbReference type="InterPro" id="IPR043168">
    <property type="entry name" value="DegV_C"/>
</dbReference>
<dbReference type="Gene3D" id="2.20.28.50">
    <property type="entry name" value="degv family protein"/>
    <property type="match status" value="1"/>
</dbReference>
<dbReference type="GO" id="GO:0008289">
    <property type="term" value="F:lipid binding"/>
    <property type="evidence" value="ECO:0007669"/>
    <property type="project" value="UniProtKB-KW"/>
</dbReference>
<dbReference type="RefSeq" id="WP_036202426.1">
    <property type="nucleotide sequence ID" value="NZ_AVCY01000001.1"/>
</dbReference>
<reference evidence="3 4" key="1">
    <citation type="submission" date="2014-02" db="EMBL/GenBank/DDBJ databases">
        <title>Draft genome sequence of Lysinibacillus sinduriensis JCM 15800.</title>
        <authorList>
            <person name="Zhang F."/>
            <person name="Wang G."/>
            <person name="Zhang L."/>
        </authorList>
    </citation>
    <scope>NUCLEOTIDE SEQUENCE [LARGE SCALE GENOMIC DNA]</scope>
    <source>
        <strain evidence="3 4">JCM 15800</strain>
    </source>
</reference>
<evidence type="ECO:0000313" key="3">
    <source>
        <dbReference type="EMBL" id="KGR73676.1"/>
    </source>
</evidence>
<evidence type="ECO:0008006" key="5">
    <source>
        <dbReference type="Google" id="ProtNLM"/>
    </source>
</evidence>
<dbReference type="eggNOG" id="COG1307">
    <property type="taxonomic scope" value="Bacteria"/>
</dbReference>
<dbReference type="SUPFAM" id="SSF82549">
    <property type="entry name" value="DAK1/DegV-like"/>
    <property type="match status" value="1"/>
</dbReference>
<dbReference type="NCBIfam" id="TIGR00762">
    <property type="entry name" value="DegV"/>
    <property type="match status" value="1"/>
</dbReference>
<evidence type="ECO:0000313" key="4">
    <source>
        <dbReference type="Proteomes" id="UP000030408"/>
    </source>
</evidence>
<comment type="function">
    <text evidence="1">May bind long-chain fatty acids, such as palmitate, and may play a role in lipid transport or fatty acid metabolism.</text>
</comment>
<accession>A0A0A3HM81</accession>
<dbReference type="OrthoDB" id="9780660at2"/>
<dbReference type="Gene3D" id="3.40.50.10440">
    <property type="entry name" value="Dihydroxyacetone kinase, domain 1"/>
    <property type="match status" value="1"/>
</dbReference>
<dbReference type="Gene3D" id="3.30.1180.10">
    <property type="match status" value="1"/>
</dbReference>
<keyword evidence="4" id="KW-1185">Reference proteome</keyword>
<keyword evidence="2" id="KW-0446">Lipid-binding</keyword>
<dbReference type="STRING" id="1384057.CD33_16755"/>
<dbReference type="PANTHER" id="PTHR33434">
    <property type="entry name" value="DEGV DOMAIN-CONTAINING PROTEIN DR_1986-RELATED"/>
    <property type="match status" value="1"/>
</dbReference>
<dbReference type="AlphaFoldDB" id="A0A0A3HM81"/>
<proteinExistence type="predicted"/>
<name>A0A0A3HM81_9BACL</name>
<dbReference type="PROSITE" id="PS51482">
    <property type="entry name" value="DEGV"/>
    <property type="match status" value="1"/>
</dbReference>
<comment type="caution">
    <text evidence="3">The sequence shown here is derived from an EMBL/GenBank/DDBJ whole genome shotgun (WGS) entry which is preliminary data.</text>
</comment>
<dbReference type="InterPro" id="IPR003797">
    <property type="entry name" value="DegV"/>
</dbReference>
<evidence type="ECO:0000256" key="2">
    <source>
        <dbReference type="ARBA" id="ARBA00023121"/>
    </source>
</evidence>
<gene>
    <name evidence="3" type="ORF">CD33_16755</name>
</gene>
<sequence>MKIFTDSGSDLPKEFFTENNVELLTLRVDLNGQVYNDVLDIDPKVVYDAMREGVVPKTSQVSPELFLNRFEELAKNDEEGIYIALSSNLSGTYSTAMMIASQVRESYPNLKLKIIDTKCVSFGLGMLIQEAVQLRNQGHSCDETAQTITRMAEHMNHLFTVEDLSYLAAGGRVSKSSAFIGGLLSIKPILHVEDGKLIPLEKIRGRKKAINRIIELMSERGGDFSNKTVGLSHGDDLEFAKEVQKMIEEKLHPKSFEITMVGSSIGAHAGPGTIAIFFTDKDY</sequence>
<protein>
    <recommendedName>
        <fullName evidence="5">DegV domain-containing protein YitS</fullName>
    </recommendedName>
</protein>
<dbReference type="Proteomes" id="UP000030408">
    <property type="component" value="Unassembled WGS sequence"/>
</dbReference>
<dbReference type="EMBL" id="JPVO01000055">
    <property type="protein sequence ID" value="KGR73676.1"/>
    <property type="molecule type" value="Genomic_DNA"/>
</dbReference>
<evidence type="ECO:0000256" key="1">
    <source>
        <dbReference type="ARBA" id="ARBA00003238"/>
    </source>
</evidence>